<dbReference type="Proteomes" id="UP001143910">
    <property type="component" value="Unassembled WGS sequence"/>
</dbReference>
<keyword evidence="2" id="KW-1185">Reference proteome</keyword>
<evidence type="ECO:0000313" key="2">
    <source>
        <dbReference type="Proteomes" id="UP001143910"/>
    </source>
</evidence>
<name>A0ACC1N1G9_9HYPO</name>
<accession>A0ACC1N1G9</accession>
<proteinExistence type="predicted"/>
<sequence length="1434" mass="160364">MAAVTGCRLAAFLGRPIQYVTPRHQSLSLKATQWRHVRPCIKLPNLLFRNHFSGSSARHHDFFVKVPAMAESISEGTIASIHKRVGMKIEVDEELASIETDKIDVAVNAAEEGFIAELLVEEGDVVTVGQSIARIQKSPIEGAPITREQNTTSSETITDATPVSVHQKPTDSQDTLQEKPVVKQANPTEPTILERPSPASNPRQITGHPLDTEREPSLRGEREEKMSRMRKTIASRLKQSQNTCASLTTVQEIDMSALLQWRAKYKDEVAEKHGVRLGYMGAFAKATALAAKQIPQINASMDAEREVITYRDYVDISIAVSSPKGLVTPVVKDCDLLSIVELEREIALMAQKVRESKLTMDDLEGGNFSISNPGIFNSLFGTPVINYPQAAVFNMNTIKDRVVAVNGKPEIRPMMYITVTYDHRLIDGREAVSFLNVVKKYIEDPARMLLDLDDKRHPSSAESFLNGGSASYIDEMFASWKANPDSVHVSWRAYFRNMEDRSRPASEAFDFPPGLIASRQRSATLLDSDQTGDVLFHLNVQHLVRAYHSRGHYHANTNPLGTRLDTPEAGFSQAGSDRPVELDPSHYGFTERDLDRRIKLGPGILARYATADIQSMTLRDIIAACEERYCGSYGVEYLHIPDRTKCEWLRDRLEIPRPFNFSREEKRRILNGLIWGTAFERFLASKFPNEKRFGLDGSEGLVPGVMSMIDHSVDTHGVENITIGSCHRGRLTMLGTVYGKAPEAIFAEFAGRVRSDMLRNMAGDVKYHLGHDGQRVSPEGRAVDISVLANPSHLEAVDPVATGKAFANQRLHNDPQKRSNMCVTLHGDAAIAGQGVVYETLGLSRLPAYDVGGTVRFIVNNQVGFTTDAHSSRSTPYASDIAKVVNAPIFHVNADDVESLVFLCRLAADWRATFHSDCFVDIICYRKFGHNEFDQPSFTQPLMYQRVASQKPTLEKYTQKLVSEGSFTNAEIDDLYESVWSRLNEIYDSSKNFVSFRNTFTAPWQALKSPESLKTETSPPATTAIDELTLKHVASKVLSVPQGFQLHANLERILAGRRKGLESGIVDWPTAEALAFGTLCLEKHCVRLTGQDVQRGTFSQRHAVLHDQENGETWTPLKHLADNQALFEVENSPLSEFGALGFEYGVTLADPNSLVMWEAQFGDFANNTQVIIDNFIASGETKWLDRSGIVLSLPHGYDGQGAEHSSSRIERFLMLCSEEGRKYPTEPERAHQYANMSLVYPTTPANYFHVLRRQMRREYRKPLIVLFSKSLLRHPLTRSGIADFTGSSTFQPVITDSEHGRTIAHPEAIQRVILCSGQVYATIQKHREVTGVKDTAITRIEELHPFPWEQVRANLNQYPNATKFVWAQEEHYNGGAWHYVRDRLDTVLSETNHHVGRRVLFAGRGPSASPATGIKSLHYAEESQLLHDVFNVQE</sequence>
<gene>
    <name evidence="1" type="ORF">NQ176_g6887</name>
</gene>
<organism evidence="1 2">
    <name type="scientific">Zarea fungicola</name>
    <dbReference type="NCBI Taxonomy" id="93591"/>
    <lineage>
        <taxon>Eukaryota</taxon>
        <taxon>Fungi</taxon>
        <taxon>Dikarya</taxon>
        <taxon>Ascomycota</taxon>
        <taxon>Pezizomycotina</taxon>
        <taxon>Sordariomycetes</taxon>
        <taxon>Hypocreomycetidae</taxon>
        <taxon>Hypocreales</taxon>
        <taxon>Cordycipitaceae</taxon>
        <taxon>Zarea</taxon>
    </lineage>
</organism>
<comment type="caution">
    <text evidence="1">The sequence shown here is derived from an EMBL/GenBank/DDBJ whole genome shotgun (WGS) entry which is preliminary data.</text>
</comment>
<reference evidence="1" key="1">
    <citation type="submission" date="2022-08" db="EMBL/GenBank/DDBJ databases">
        <title>Genome Sequence of Lecanicillium fungicola.</title>
        <authorList>
            <person name="Buettner E."/>
        </authorList>
    </citation>
    <scope>NUCLEOTIDE SEQUENCE</scope>
    <source>
        <strain evidence="1">Babe33</strain>
    </source>
</reference>
<dbReference type="EMBL" id="JANJQO010001061">
    <property type="protein sequence ID" value="KAJ2972914.1"/>
    <property type="molecule type" value="Genomic_DNA"/>
</dbReference>
<evidence type="ECO:0000313" key="1">
    <source>
        <dbReference type="EMBL" id="KAJ2972914.1"/>
    </source>
</evidence>
<protein>
    <submittedName>
        <fullName evidence="1">Uncharacterized protein</fullName>
    </submittedName>
</protein>